<evidence type="ECO:0000313" key="2">
    <source>
        <dbReference type="EMBL" id="KGC06975.1"/>
    </source>
</evidence>
<evidence type="ECO:0000313" key="3">
    <source>
        <dbReference type="Proteomes" id="UP000029575"/>
    </source>
</evidence>
<sequence>MERNAKRLSDVSVPAPGPFAMPEAGSVFGLDDRRDRQVIAGALRALLRERCEALAEALAFAMRAADPGCRAATRRAAHHGSGAPHAAVTSPPSLHSPNGRRGAMIAGRRRS</sequence>
<dbReference type="EMBL" id="JPGD01000003">
    <property type="protein sequence ID" value="KGC06975.1"/>
    <property type="molecule type" value="Genomic_DNA"/>
</dbReference>
<feature type="compositionally biased region" description="Low complexity" evidence="1">
    <location>
        <begin position="99"/>
        <end position="111"/>
    </location>
</feature>
<reference evidence="2 3" key="1">
    <citation type="submission" date="2014-06" db="EMBL/GenBank/DDBJ databases">
        <authorList>
            <person name="Bishop-Lilly K.A."/>
            <person name="Broomall S.M."/>
            <person name="Chain P.S."/>
            <person name="Chertkov O."/>
            <person name="Coyne S.R."/>
            <person name="Daligault H.E."/>
            <person name="Davenport K.W."/>
            <person name="Erkkila T."/>
            <person name="Frey K.G."/>
            <person name="Gibbons H.S."/>
            <person name="Gu W."/>
            <person name="Jaissle J."/>
            <person name="Johnson S.L."/>
            <person name="Koroleva G.I."/>
            <person name="Ladner J.T."/>
            <person name="Lo C.-C."/>
            <person name="Minogue T.D."/>
            <person name="Munk C."/>
            <person name="Palacios G.F."/>
            <person name="Redden C.L."/>
            <person name="Rosenzweig C.N."/>
            <person name="Scholz M.B."/>
            <person name="Teshima H."/>
            <person name="Xu Y."/>
        </authorList>
    </citation>
    <scope>NUCLEOTIDE SEQUENCE [LARGE SCALE GENOMIC DNA]</scope>
    <source>
        <strain evidence="2 3">DWS 37UF10B-2</strain>
    </source>
</reference>
<dbReference type="AlphaFoldDB" id="A0AA88Z6A9"/>
<feature type="region of interest" description="Disordered" evidence="1">
    <location>
        <begin position="74"/>
        <end position="111"/>
    </location>
</feature>
<name>A0AA88Z6A9_BURCE</name>
<gene>
    <name evidence="2" type="ORF">DM43_4620</name>
</gene>
<comment type="caution">
    <text evidence="2">The sequence shown here is derived from an EMBL/GenBank/DDBJ whole genome shotgun (WGS) entry which is preliminary data.</text>
</comment>
<protein>
    <submittedName>
        <fullName evidence="2">Uncharacterized protein</fullName>
    </submittedName>
</protein>
<accession>A0AA88Z6A9</accession>
<dbReference type="Proteomes" id="UP000029575">
    <property type="component" value="Unassembled WGS sequence"/>
</dbReference>
<proteinExistence type="predicted"/>
<evidence type="ECO:0000256" key="1">
    <source>
        <dbReference type="SAM" id="MobiDB-lite"/>
    </source>
</evidence>
<organism evidence="2 3">
    <name type="scientific">Burkholderia cepacia</name>
    <name type="common">Pseudomonas cepacia</name>
    <dbReference type="NCBI Taxonomy" id="292"/>
    <lineage>
        <taxon>Bacteria</taxon>
        <taxon>Pseudomonadati</taxon>
        <taxon>Pseudomonadota</taxon>
        <taxon>Betaproteobacteria</taxon>
        <taxon>Burkholderiales</taxon>
        <taxon>Burkholderiaceae</taxon>
        <taxon>Burkholderia</taxon>
        <taxon>Burkholderia cepacia complex</taxon>
    </lineage>
</organism>